<feature type="region of interest" description="Disordered" evidence="1">
    <location>
        <begin position="474"/>
        <end position="539"/>
    </location>
</feature>
<feature type="compositionally biased region" description="Low complexity" evidence="1">
    <location>
        <begin position="276"/>
        <end position="288"/>
    </location>
</feature>
<dbReference type="Proteomes" id="UP000681722">
    <property type="component" value="Unassembled WGS sequence"/>
</dbReference>
<dbReference type="EMBL" id="CAJNOQ010000057">
    <property type="protein sequence ID" value="CAF0748608.1"/>
    <property type="molecule type" value="Genomic_DNA"/>
</dbReference>
<comment type="caution">
    <text evidence="2">The sequence shown here is derived from an EMBL/GenBank/DDBJ whole genome shotgun (WGS) entry which is preliminary data.</text>
</comment>
<evidence type="ECO:0000313" key="4">
    <source>
        <dbReference type="Proteomes" id="UP000663829"/>
    </source>
</evidence>
<organism evidence="2 4">
    <name type="scientific">Didymodactylos carnosus</name>
    <dbReference type="NCBI Taxonomy" id="1234261"/>
    <lineage>
        <taxon>Eukaryota</taxon>
        <taxon>Metazoa</taxon>
        <taxon>Spiralia</taxon>
        <taxon>Gnathifera</taxon>
        <taxon>Rotifera</taxon>
        <taxon>Eurotatoria</taxon>
        <taxon>Bdelloidea</taxon>
        <taxon>Philodinida</taxon>
        <taxon>Philodinidae</taxon>
        <taxon>Didymodactylos</taxon>
    </lineage>
</organism>
<evidence type="ECO:0000256" key="1">
    <source>
        <dbReference type="SAM" id="MobiDB-lite"/>
    </source>
</evidence>
<feature type="compositionally biased region" description="Polar residues" evidence="1">
    <location>
        <begin position="486"/>
        <end position="503"/>
    </location>
</feature>
<feature type="region of interest" description="Disordered" evidence="1">
    <location>
        <begin position="728"/>
        <end position="774"/>
    </location>
</feature>
<sequence length="947" mass="108439">MSNVSHTPLGSPQQIFICHFCFEEFHQKYELTQHFQSQNCSKKSLVVETLLNDDLGTEQMKKDPNTSNQSVIVLNDSLCADVDYKGLELLNALKLNRLSDLDDSQQHLLQNQDIIIDVDSHFQIDINDETHVSSLKEIQNSFHISPRYNEHQATDSLTGNDENSWCPSIPFSCKHSRRLLDMRNHQLSSIFLDDIIDQPMCNSDVDDTSDPSRTTELLTSHPCNISINSKIPLHIYKYSRYERKLFYKSVKKVILKKNFTESSAGTFYSKNMSLDNSNNNSSSSNSNNVKKRKQQQYSLNIVHNKPIKFQRLSYHERCVTRRSYRQLTTTFPLLLDPLFSTFVSYEKRDEEQQENDNNDDNRNYPDKSYHCFLKKYSNVLENNFHLLNLIASQEFQLVVSSTQDNNRLCRQKSLLDVLRQYLYAHSAIETVDNVKRSFLIKNNDNTDDTTSTANNNSLFVPPLKIRRYNSQILSNSHPHQGKQKHVSTSLSTMNDQQQRNGSLLSVGRNSRSTSPAHSSSSNSSSINSSSRSSGTSGEFHINKRFASTFSNSRRGIRQRRLAPKAAALLEQKQSREMDDISPSKLNQTSTTAMLPLTIRRSPSGNFYYDKSIPLSSVPSTISNNSSQEQVIEPIIQSNSFNGKTNSSEEQAKERVENLTNSISLSDYDLFPAPEYKNTLISPSTSISPTTSQTPTEILPTTVVNREPIPKLRIVSSATTNGLSATIVPQLSKNNKTSNNECAVDQNNSEKDENHSKDKQKNKKTKFVKSTVKKTTERTHLNRPFKQQQQRTRETSETCVEQFSIKNTDDYSEISIVPKPLRSTSLEIAHGWLSNNVFSKCHVCGEEDWYVTTSTECMRLHISSKHANLEDNFKRRLSNYTNRHQRHLRIFQHHLKYQQCWSEEQITNIFQIADLQTTPQINTSILNECDYNTTRRLCRSHIESTSNS</sequence>
<proteinExistence type="predicted"/>
<feature type="region of interest" description="Disordered" evidence="1">
    <location>
        <begin position="270"/>
        <end position="294"/>
    </location>
</feature>
<dbReference type="AlphaFoldDB" id="A0A813PB92"/>
<keyword evidence="4" id="KW-1185">Reference proteome</keyword>
<reference evidence="2" key="1">
    <citation type="submission" date="2021-02" db="EMBL/GenBank/DDBJ databases">
        <authorList>
            <person name="Nowell W R."/>
        </authorList>
    </citation>
    <scope>NUCLEOTIDE SEQUENCE</scope>
</reference>
<dbReference type="EMBL" id="CAJOBC010000057">
    <property type="protein sequence ID" value="CAF3527797.1"/>
    <property type="molecule type" value="Genomic_DNA"/>
</dbReference>
<gene>
    <name evidence="2" type="ORF">GPM918_LOCUS692</name>
    <name evidence="3" type="ORF">SRO942_LOCUS693</name>
</gene>
<dbReference type="OrthoDB" id="9992907at2759"/>
<dbReference type="Proteomes" id="UP000663829">
    <property type="component" value="Unassembled WGS sequence"/>
</dbReference>
<evidence type="ECO:0000313" key="2">
    <source>
        <dbReference type="EMBL" id="CAF0748608.1"/>
    </source>
</evidence>
<feature type="compositionally biased region" description="Low complexity" evidence="1">
    <location>
        <begin position="508"/>
        <end position="533"/>
    </location>
</feature>
<feature type="compositionally biased region" description="Basic and acidic residues" evidence="1">
    <location>
        <begin position="747"/>
        <end position="758"/>
    </location>
</feature>
<accession>A0A813PB92</accession>
<name>A0A813PB92_9BILA</name>
<evidence type="ECO:0000313" key="3">
    <source>
        <dbReference type="EMBL" id="CAF3527797.1"/>
    </source>
</evidence>
<protein>
    <submittedName>
        <fullName evidence="2">Uncharacterized protein</fullName>
    </submittedName>
</protein>
<feature type="compositionally biased region" description="Polar residues" evidence="1">
    <location>
        <begin position="728"/>
        <end position="746"/>
    </location>
</feature>